<keyword evidence="10 14" id="KW-0472">Membrane</keyword>
<sequence>MIILGVALTVVAVLVVGLVVARRVDGDTTNFLVAGRALPLPLAAAGLMGQAVDSNATLGNTDLTASFGFWAGASLPLGLALCLLLTGIFFAPRMNRMRLYTLGDFYRRRYGRLVEVLSSVLMVVSFGILLAGNLVAGGLILDRFLGTGYALGVVLLVAVILTYTVAGGMISDAYTAALQMIITLVAVVALFLWVATTYGISIPEGMGPFDLGQLTDPAQGAPINWGTLFALALGDIVALDFMQRIFSAGSPSIARRACFVGAAGTAFVGVLYALIALSAGTAVDPADGPVLFTIITDAAPIGLAILVLSGIIAASCSTANGAVLGTASVITRNIVGQRRLGTGHGHTDTQLRLVRLFMLPVVGIGILLAIQVPQTGILLTLAFDVMGACLLVPFALGVYWARSTPAAALAAILTGAVVRLTTFVLTPTIYGAPNDLLYVPNSFVTAGFDGYPVFLATGASLVVFVVTALLTTPRPELHDVEGIGAREEIDLRVPAARQAEGVPAGQA</sequence>
<evidence type="ECO:0000256" key="9">
    <source>
        <dbReference type="ARBA" id="ARBA00023065"/>
    </source>
</evidence>
<keyword evidence="16" id="KW-1185">Reference proteome</keyword>
<comment type="caution">
    <text evidence="15">The sequence shown here is derived from an EMBL/GenBank/DDBJ whole genome shotgun (WGS) entry which is preliminary data.</text>
</comment>
<keyword evidence="5 14" id="KW-0812">Transmembrane</keyword>
<feature type="transmembrane region" description="Helical" evidence="14">
    <location>
        <begin position="67"/>
        <end position="92"/>
    </location>
</feature>
<dbReference type="PANTHER" id="PTHR48086">
    <property type="entry name" value="SODIUM/PROLINE SYMPORTER-RELATED"/>
    <property type="match status" value="1"/>
</dbReference>
<feature type="transmembrane region" description="Helical" evidence="14">
    <location>
        <begin position="376"/>
        <end position="400"/>
    </location>
</feature>
<feature type="transmembrane region" description="Helical" evidence="14">
    <location>
        <begin position="178"/>
        <end position="202"/>
    </location>
</feature>
<evidence type="ECO:0000256" key="1">
    <source>
        <dbReference type="ARBA" id="ARBA00004651"/>
    </source>
</evidence>
<dbReference type="InterPro" id="IPR038377">
    <property type="entry name" value="Na/Glc_symporter_sf"/>
</dbReference>
<dbReference type="PANTHER" id="PTHR48086:SF3">
    <property type="entry name" value="SODIUM_PROLINE SYMPORTER"/>
    <property type="match status" value="1"/>
</dbReference>
<keyword evidence="3" id="KW-0813">Transport</keyword>
<dbReference type="Pfam" id="PF00474">
    <property type="entry name" value="SSF"/>
    <property type="match status" value="1"/>
</dbReference>
<feature type="transmembrane region" description="Helical" evidence="14">
    <location>
        <begin position="222"/>
        <end position="241"/>
    </location>
</feature>
<evidence type="ECO:0000256" key="12">
    <source>
        <dbReference type="ARBA" id="ARBA00033708"/>
    </source>
</evidence>
<protein>
    <submittedName>
        <fullName evidence="15">Sodium:solute symporter family protein</fullName>
    </submittedName>
</protein>
<evidence type="ECO:0000256" key="13">
    <source>
        <dbReference type="RuleBase" id="RU362091"/>
    </source>
</evidence>
<evidence type="ECO:0000256" key="6">
    <source>
        <dbReference type="ARBA" id="ARBA00022847"/>
    </source>
</evidence>
<dbReference type="InterPro" id="IPR018212">
    <property type="entry name" value="Na/solute_symporter_CS"/>
</dbReference>
<keyword evidence="8" id="KW-0915">Sodium</keyword>
<accession>A0ABW0GHA2</accession>
<organism evidence="15 16">
    <name type="scientific">Aquipuribacter nitratireducens</name>
    <dbReference type="NCBI Taxonomy" id="650104"/>
    <lineage>
        <taxon>Bacteria</taxon>
        <taxon>Bacillati</taxon>
        <taxon>Actinomycetota</taxon>
        <taxon>Actinomycetes</taxon>
        <taxon>Micrococcales</taxon>
        <taxon>Intrasporangiaceae</taxon>
        <taxon>Aquipuribacter</taxon>
    </lineage>
</organism>
<evidence type="ECO:0000256" key="5">
    <source>
        <dbReference type="ARBA" id="ARBA00022692"/>
    </source>
</evidence>
<feature type="transmembrane region" description="Helical" evidence="14">
    <location>
        <begin position="407"/>
        <end position="430"/>
    </location>
</feature>
<feature type="transmembrane region" description="Helical" evidence="14">
    <location>
        <begin position="450"/>
        <end position="470"/>
    </location>
</feature>
<evidence type="ECO:0000256" key="2">
    <source>
        <dbReference type="ARBA" id="ARBA00006434"/>
    </source>
</evidence>
<dbReference type="Proteomes" id="UP001596122">
    <property type="component" value="Unassembled WGS sequence"/>
</dbReference>
<evidence type="ECO:0000256" key="14">
    <source>
        <dbReference type="SAM" id="Phobius"/>
    </source>
</evidence>
<evidence type="ECO:0000256" key="10">
    <source>
        <dbReference type="ARBA" id="ARBA00023136"/>
    </source>
</evidence>
<dbReference type="PROSITE" id="PS50283">
    <property type="entry name" value="NA_SOLUT_SYMP_3"/>
    <property type="match status" value="1"/>
</dbReference>
<dbReference type="InterPro" id="IPR050277">
    <property type="entry name" value="Sodium:Solute_Symporter"/>
</dbReference>
<dbReference type="EMBL" id="JBHSLD010000001">
    <property type="protein sequence ID" value="MFC5379302.1"/>
    <property type="molecule type" value="Genomic_DNA"/>
</dbReference>
<dbReference type="CDD" id="cd11474">
    <property type="entry name" value="SLC5sbd_CHT"/>
    <property type="match status" value="1"/>
</dbReference>
<feature type="transmembrane region" description="Helical" evidence="14">
    <location>
        <begin position="253"/>
        <end position="279"/>
    </location>
</feature>
<feature type="transmembrane region" description="Helical" evidence="14">
    <location>
        <begin position="299"/>
        <end position="330"/>
    </location>
</feature>
<comment type="similarity">
    <text evidence="2 13">Belongs to the sodium:solute symporter (SSF) (TC 2.A.21) family.</text>
</comment>
<dbReference type="InterPro" id="IPR001734">
    <property type="entry name" value="Na/solute_symporter"/>
</dbReference>
<evidence type="ECO:0000313" key="16">
    <source>
        <dbReference type="Proteomes" id="UP001596122"/>
    </source>
</evidence>
<feature type="transmembrane region" description="Helical" evidence="14">
    <location>
        <begin position="113"/>
        <end position="141"/>
    </location>
</feature>
<keyword evidence="9" id="KW-0406">Ion transport</keyword>
<keyword evidence="7 14" id="KW-1133">Transmembrane helix</keyword>
<dbReference type="RefSeq" id="WP_340266598.1">
    <property type="nucleotide sequence ID" value="NZ_JBBEOG010000001.1"/>
</dbReference>
<evidence type="ECO:0000256" key="7">
    <source>
        <dbReference type="ARBA" id="ARBA00022989"/>
    </source>
</evidence>
<name>A0ABW0GHA2_9MICO</name>
<evidence type="ECO:0000256" key="4">
    <source>
        <dbReference type="ARBA" id="ARBA00022475"/>
    </source>
</evidence>
<keyword evidence="11" id="KW-0739">Sodium transport</keyword>
<feature type="transmembrane region" description="Helical" evidence="14">
    <location>
        <begin position="147"/>
        <end position="166"/>
    </location>
</feature>
<keyword evidence="6" id="KW-0769">Symport</keyword>
<feature type="transmembrane region" description="Helical" evidence="14">
    <location>
        <begin position="351"/>
        <end position="370"/>
    </location>
</feature>
<comment type="catalytic activity">
    <reaction evidence="12">
        <text>L-proline(in) + Na(+)(in) = L-proline(out) + Na(+)(out)</text>
        <dbReference type="Rhea" id="RHEA:28967"/>
        <dbReference type="ChEBI" id="CHEBI:29101"/>
        <dbReference type="ChEBI" id="CHEBI:60039"/>
    </reaction>
</comment>
<evidence type="ECO:0000313" key="15">
    <source>
        <dbReference type="EMBL" id="MFC5379302.1"/>
    </source>
</evidence>
<gene>
    <name evidence="15" type="ORF">ACFPJ6_00710</name>
</gene>
<proteinExistence type="inferred from homology"/>
<evidence type="ECO:0000256" key="11">
    <source>
        <dbReference type="ARBA" id="ARBA00023201"/>
    </source>
</evidence>
<reference evidence="16" key="1">
    <citation type="journal article" date="2019" name="Int. J. Syst. Evol. Microbiol.">
        <title>The Global Catalogue of Microorganisms (GCM) 10K type strain sequencing project: providing services to taxonomists for standard genome sequencing and annotation.</title>
        <authorList>
            <consortium name="The Broad Institute Genomics Platform"/>
            <consortium name="The Broad Institute Genome Sequencing Center for Infectious Disease"/>
            <person name="Wu L."/>
            <person name="Ma J."/>
        </authorList>
    </citation>
    <scope>NUCLEOTIDE SEQUENCE [LARGE SCALE GENOMIC DNA]</scope>
    <source>
        <strain evidence="16">CCUG 43114</strain>
    </source>
</reference>
<dbReference type="PROSITE" id="PS00456">
    <property type="entry name" value="NA_SOLUT_SYMP_1"/>
    <property type="match status" value="1"/>
</dbReference>
<evidence type="ECO:0000256" key="8">
    <source>
        <dbReference type="ARBA" id="ARBA00023053"/>
    </source>
</evidence>
<keyword evidence="4" id="KW-1003">Cell membrane</keyword>
<dbReference type="Gene3D" id="1.20.1730.10">
    <property type="entry name" value="Sodium/glucose cotransporter"/>
    <property type="match status" value="1"/>
</dbReference>
<comment type="subcellular location">
    <subcellularLocation>
        <location evidence="1">Cell membrane</location>
        <topology evidence="1">Multi-pass membrane protein</topology>
    </subcellularLocation>
</comment>
<evidence type="ECO:0000256" key="3">
    <source>
        <dbReference type="ARBA" id="ARBA00022448"/>
    </source>
</evidence>